<comment type="similarity">
    <text evidence="8 9">Belongs to the TRAP transporter small permease family.</text>
</comment>
<evidence type="ECO:0000256" key="1">
    <source>
        <dbReference type="ARBA" id="ARBA00004429"/>
    </source>
</evidence>
<comment type="subunit">
    <text evidence="9">The complex comprises the extracytoplasmic solute receptor protein and the two transmembrane proteins.</text>
</comment>
<sequence>MSATSQALALVGGLCILAIVVLTVAEVVSRRLTGRSLGPVDELSSYLFAAGIALSLAWALDNRAHIRIDILYARLPRGMRTASDILALLSLTAFAAVLLARGWQVFAISWASGSRSASTLGLPLVLPQGVWLAGIAIFLAALLCQCVAALLALLRRRPDWIARHLSPPNVDELVAEETRDLPLHEVSDR</sequence>
<dbReference type="HOGENOM" id="CLU_086356_1_0_5"/>
<evidence type="ECO:0000256" key="8">
    <source>
        <dbReference type="ARBA" id="ARBA00038436"/>
    </source>
</evidence>
<evidence type="ECO:0000256" key="9">
    <source>
        <dbReference type="RuleBase" id="RU369079"/>
    </source>
</evidence>
<evidence type="ECO:0000256" key="7">
    <source>
        <dbReference type="ARBA" id="ARBA00023136"/>
    </source>
</evidence>
<keyword evidence="12" id="KW-1185">Reference proteome</keyword>
<feature type="transmembrane region" description="Helical" evidence="9">
    <location>
        <begin position="7"/>
        <end position="25"/>
    </location>
</feature>
<evidence type="ECO:0000313" key="12">
    <source>
        <dbReference type="Proteomes" id="UP000031521"/>
    </source>
</evidence>
<feature type="domain" description="Tripartite ATP-independent periplasmic transporters DctQ component" evidence="10">
    <location>
        <begin position="19"/>
        <end position="149"/>
    </location>
</feature>
<organism evidence="11 12">
    <name type="scientific">Celeribacter indicus</name>
    <dbReference type="NCBI Taxonomy" id="1208324"/>
    <lineage>
        <taxon>Bacteria</taxon>
        <taxon>Pseudomonadati</taxon>
        <taxon>Pseudomonadota</taxon>
        <taxon>Alphaproteobacteria</taxon>
        <taxon>Rhodobacterales</taxon>
        <taxon>Roseobacteraceae</taxon>
        <taxon>Celeribacter</taxon>
    </lineage>
</organism>
<dbReference type="STRING" id="1208324.P73_2832"/>
<feature type="transmembrane region" description="Helical" evidence="9">
    <location>
        <begin position="85"/>
        <end position="110"/>
    </location>
</feature>
<feature type="transmembrane region" description="Helical" evidence="9">
    <location>
        <begin position="45"/>
        <end position="64"/>
    </location>
</feature>
<keyword evidence="7 9" id="KW-0472">Membrane</keyword>
<protein>
    <recommendedName>
        <fullName evidence="9">TRAP transporter small permease protein</fullName>
    </recommendedName>
</protein>
<comment type="function">
    <text evidence="9">Part of the tripartite ATP-independent periplasmic (TRAP) transport system.</text>
</comment>
<keyword evidence="5 9" id="KW-0812">Transmembrane</keyword>
<dbReference type="KEGG" id="cid:P73_2832"/>
<accession>A0A0B5E5B3</accession>
<dbReference type="GO" id="GO:0022857">
    <property type="term" value="F:transmembrane transporter activity"/>
    <property type="evidence" value="ECO:0007669"/>
    <property type="project" value="UniProtKB-UniRule"/>
</dbReference>
<evidence type="ECO:0000259" key="10">
    <source>
        <dbReference type="Pfam" id="PF04290"/>
    </source>
</evidence>
<dbReference type="GO" id="GO:0005886">
    <property type="term" value="C:plasma membrane"/>
    <property type="evidence" value="ECO:0007669"/>
    <property type="project" value="UniProtKB-SubCell"/>
</dbReference>
<dbReference type="InterPro" id="IPR007387">
    <property type="entry name" value="TRAP_DctQ"/>
</dbReference>
<evidence type="ECO:0000256" key="2">
    <source>
        <dbReference type="ARBA" id="ARBA00022448"/>
    </source>
</evidence>
<dbReference type="Pfam" id="PF04290">
    <property type="entry name" value="DctQ"/>
    <property type="match status" value="1"/>
</dbReference>
<dbReference type="GO" id="GO:0015740">
    <property type="term" value="P:C4-dicarboxylate transport"/>
    <property type="evidence" value="ECO:0007669"/>
    <property type="project" value="TreeGrafter"/>
</dbReference>
<keyword evidence="3" id="KW-1003">Cell membrane</keyword>
<dbReference type="PANTHER" id="PTHR35011:SF10">
    <property type="entry name" value="TRAP TRANSPORTER SMALL PERMEASE PROTEIN"/>
    <property type="match status" value="1"/>
</dbReference>
<gene>
    <name evidence="11" type="ORF">P73_2832</name>
</gene>
<keyword evidence="6 9" id="KW-1133">Transmembrane helix</keyword>
<keyword evidence="4 9" id="KW-0997">Cell inner membrane</keyword>
<keyword evidence="2 9" id="KW-0813">Transport</keyword>
<dbReference type="Proteomes" id="UP000031521">
    <property type="component" value="Chromosome"/>
</dbReference>
<evidence type="ECO:0000256" key="5">
    <source>
        <dbReference type="ARBA" id="ARBA00022692"/>
    </source>
</evidence>
<comment type="subcellular location">
    <subcellularLocation>
        <location evidence="1 9">Cell inner membrane</location>
        <topology evidence="1 9">Multi-pass membrane protein</topology>
    </subcellularLocation>
</comment>
<reference evidence="11 12" key="1">
    <citation type="journal article" date="2014" name="Int. J. Syst. Evol. Microbiol.">
        <title>Celeribacter indicus sp. nov., a polycyclic aromatic hydrocarbon-degrading bacterium from deep-sea sediment and reclassification of Huaishuia halophila as Celeribacter halophilus comb. nov.</title>
        <authorList>
            <person name="Lai Q."/>
            <person name="Cao J."/>
            <person name="Yuan J."/>
            <person name="Li F."/>
            <person name="Shao Z."/>
        </authorList>
    </citation>
    <scope>NUCLEOTIDE SEQUENCE [LARGE SCALE GENOMIC DNA]</scope>
    <source>
        <strain evidence="11">P73</strain>
    </source>
</reference>
<feature type="transmembrane region" description="Helical" evidence="9">
    <location>
        <begin position="130"/>
        <end position="154"/>
    </location>
</feature>
<dbReference type="PANTHER" id="PTHR35011">
    <property type="entry name" value="2,3-DIKETO-L-GULONATE TRAP TRANSPORTER SMALL PERMEASE PROTEIN YIAM"/>
    <property type="match status" value="1"/>
</dbReference>
<evidence type="ECO:0000313" key="11">
    <source>
        <dbReference type="EMBL" id="AJE47547.1"/>
    </source>
</evidence>
<dbReference type="InterPro" id="IPR055348">
    <property type="entry name" value="DctQ"/>
</dbReference>
<evidence type="ECO:0000256" key="3">
    <source>
        <dbReference type="ARBA" id="ARBA00022475"/>
    </source>
</evidence>
<name>A0A0B5E5B3_9RHOB</name>
<evidence type="ECO:0000256" key="4">
    <source>
        <dbReference type="ARBA" id="ARBA00022519"/>
    </source>
</evidence>
<evidence type="ECO:0000256" key="6">
    <source>
        <dbReference type="ARBA" id="ARBA00022989"/>
    </source>
</evidence>
<proteinExistence type="inferred from homology"/>
<dbReference type="EMBL" id="CP004393">
    <property type="protein sequence ID" value="AJE47547.1"/>
    <property type="molecule type" value="Genomic_DNA"/>
</dbReference>
<dbReference type="AlphaFoldDB" id="A0A0B5E5B3"/>